<dbReference type="RefSeq" id="WP_015328061.1">
    <property type="nucleotide sequence ID" value="NC_019978.1"/>
</dbReference>
<dbReference type="STRING" id="748449.Halha_2473"/>
<evidence type="ECO:0000313" key="8">
    <source>
        <dbReference type="Proteomes" id="UP000010880"/>
    </source>
</evidence>
<dbReference type="PRINTS" id="PR00719">
    <property type="entry name" value="LMWPTPASE"/>
</dbReference>
<sequence>MTKILFVCTGNTCRSSMAEALCNNLLEKKGKNDYEVLSAGISARRGGTAARQAVEVLSQAGIDLTDHETTPVTKELVTKVDLILTMTRRHKLSLLDSYPQVKEKIYTLKEYASQLEKTKAEKEKIAKLRNQIEKKREKFLKDHQPKLEELEKQRKELTSQLKEVENQIVKLENKLAHKLRTERRELAKLQATEENLDISDPFGQPIEVYQKCANQIEEEIRKIVEKLD</sequence>
<keyword evidence="8" id="KW-1185">Reference proteome</keyword>
<dbReference type="Proteomes" id="UP000010880">
    <property type="component" value="Chromosome"/>
</dbReference>
<feature type="active site" evidence="4">
    <location>
        <position position="14"/>
    </location>
</feature>
<dbReference type="GO" id="GO:0004725">
    <property type="term" value="F:protein tyrosine phosphatase activity"/>
    <property type="evidence" value="ECO:0007669"/>
    <property type="project" value="InterPro"/>
</dbReference>
<dbReference type="SUPFAM" id="SSF52788">
    <property type="entry name" value="Phosphotyrosine protein phosphatases I"/>
    <property type="match status" value="1"/>
</dbReference>
<evidence type="ECO:0000259" key="6">
    <source>
        <dbReference type="SMART" id="SM00226"/>
    </source>
</evidence>
<dbReference type="PATRIC" id="fig|748449.3.peg.2395"/>
<protein>
    <submittedName>
        <fullName evidence="7">Protein-tyrosine-phosphatase</fullName>
    </submittedName>
</protein>
<evidence type="ECO:0000313" key="7">
    <source>
        <dbReference type="EMBL" id="AGB42347.1"/>
    </source>
</evidence>
<accession>L0KAP1</accession>
<feature type="coiled-coil region" evidence="5">
    <location>
        <begin position="108"/>
        <end position="226"/>
    </location>
</feature>
<feature type="domain" description="Phosphotyrosine protein phosphatase I" evidence="6">
    <location>
        <begin position="2"/>
        <end position="226"/>
    </location>
</feature>
<evidence type="ECO:0000256" key="1">
    <source>
        <dbReference type="ARBA" id="ARBA00011063"/>
    </source>
</evidence>
<dbReference type="OrthoDB" id="9784339at2"/>
<proteinExistence type="inferred from homology"/>
<evidence type="ECO:0000256" key="5">
    <source>
        <dbReference type="SAM" id="Coils"/>
    </source>
</evidence>
<dbReference type="PANTHER" id="PTHR11717:SF31">
    <property type="entry name" value="LOW MOLECULAR WEIGHT PROTEIN-TYROSINE-PHOSPHATASE ETP-RELATED"/>
    <property type="match status" value="1"/>
</dbReference>
<keyword evidence="5" id="KW-0175">Coiled coil</keyword>
<evidence type="ECO:0000256" key="3">
    <source>
        <dbReference type="ARBA" id="ARBA00022912"/>
    </source>
</evidence>
<dbReference type="PANTHER" id="PTHR11717">
    <property type="entry name" value="LOW MOLECULAR WEIGHT PROTEIN TYROSINE PHOSPHATASE"/>
    <property type="match status" value="1"/>
</dbReference>
<gene>
    <name evidence="7" type="ordered locus">Halha_2473</name>
</gene>
<dbReference type="InterPro" id="IPR017867">
    <property type="entry name" value="Tyr_phospatase_low_mol_wt"/>
</dbReference>
<keyword evidence="3" id="KW-0904">Protein phosphatase</keyword>
<dbReference type="KEGG" id="hhl:Halha_2473"/>
<organism evidence="7 8">
    <name type="scientific">Halobacteroides halobius (strain ATCC 35273 / DSM 5150 / MD-1)</name>
    <dbReference type="NCBI Taxonomy" id="748449"/>
    <lineage>
        <taxon>Bacteria</taxon>
        <taxon>Bacillati</taxon>
        <taxon>Bacillota</taxon>
        <taxon>Clostridia</taxon>
        <taxon>Halanaerobiales</taxon>
        <taxon>Halobacteroidaceae</taxon>
        <taxon>Halobacteroides</taxon>
    </lineage>
</organism>
<keyword evidence="2" id="KW-0378">Hydrolase</keyword>
<dbReference type="AlphaFoldDB" id="L0KAP1"/>
<dbReference type="InterPro" id="IPR023485">
    <property type="entry name" value="Ptyr_pPase"/>
</dbReference>
<name>L0KAP1_HALHC</name>
<feature type="active site" description="Nucleophile" evidence="4">
    <location>
        <position position="8"/>
    </location>
</feature>
<dbReference type="eggNOG" id="COG0394">
    <property type="taxonomic scope" value="Bacteria"/>
</dbReference>
<comment type="similarity">
    <text evidence="1">Belongs to the low molecular weight phosphotyrosine protein phosphatase family.</text>
</comment>
<dbReference type="CDD" id="cd16344">
    <property type="entry name" value="LMWPAP"/>
    <property type="match status" value="1"/>
</dbReference>
<dbReference type="InterPro" id="IPR050438">
    <property type="entry name" value="LMW_PTPase"/>
</dbReference>
<dbReference type="HOGENOM" id="CLU_071415_1_0_9"/>
<dbReference type="EMBL" id="CP003359">
    <property type="protein sequence ID" value="AGB42347.1"/>
    <property type="molecule type" value="Genomic_DNA"/>
</dbReference>
<evidence type="ECO:0000256" key="2">
    <source>
        <dbReference type="ARBA" id="ARBA00022801"/>
    </source>
</evidence>
<reference evidence="8" key="1">
    <citation type="submission" date="2012-02" db="EMBL/GenBank/DDBJ databases">
        <title>The complete genome of Halobacteroides halobius DSM 5150.</title>
        <authorList>
            <person name="Lucas S."/>
            <person name="Copeland A."/>
            <person name="Lapidus A."/>
            <person name="Glavina del Rio T."/>
            <person name="Dalin E."/>
            <person name="Tice H."/>
            <person name="Bruce D."/>
            <person name="Goodwin L."/>
            <person name="Pitluck S."/>
            <person name="Peters L."/>
            <person name="Mikhailova N."/>
            <person name="Gu W."/>
            <person name="Kyrpides N."/>
            <person name="Mavromatis K."/>
            <person name="Ivanova N."/>
            <person name="Brettin T."/>
            <person name="Detter J.C."/>
            <person name="Han C."/>
            <person name="Larimer F."/>
            <person name="Land M."/>
            <person name="Hauser L."/>
            <person name="Markowitz V."/>
            <person name="Cheng J.-F."/>
            <person name="Hugenholtz P."/>
            <person name="Woyke T."/>
            <person name="Wu D."/>
            <person name="Tindall B."/>
            <person name="Pomrenke H."/>
            <person name="Brambilla E."/>
            <person name="Klenk H.-P."/>
            <person name="Eisen J.A."/>
        </authorList>
    </citation>
    <scope>NUCLEOTIDE SEQUENCE [LARGE SCALE GENOMIC DNA]</scope>
    <source>
        <strain evidence="8">ATCC 35273 / DSM 5150 / MD-1</strain>
    </source>
</reference>
<evidence type="ECO:0000256" key="4">
    <source>
        <dbReference type="PIRSR" id="PIRSR617867-1"/>
    </source>
</evidence>
<dbReference type="InterPro" id="IPR036196">
    <property type="entry name" value="Ptyr_pPase_sf"/>
</dbReference>
<dbReference type="SMART" id="SM00226">
    <property type="entry name" value="LMWPc"/>
    <property type="match status" value="1"/>
</dbReference>
<dbReference type="Pfam" id="PF01451">
    <property type="entry name" value="LMWPc"/>
    <property type="match status" value="1"/>
</dbReference>
<dbReference type="Gene3D" id="3.40.50.2300">
    <property type="match status" value="2"/>
</dbReference>